<evidence type="ECO:0000256" key="5">
    <source>
        <dbReference type="PROSITE-ProRule" id="PRU01363"/>
    </source>
</evidence>
<dbReference type="InterPro" id="IPR050091">
    <property type="entry name" value="PKS_NRPS_Biosynth_Enz"/>
</dbReference>
<dbReference type="InterPro" id="IPR014030">
    <property type="entry name" value="Ketoacyl_synth_N"/>
</dbReference>
<dbReference type="Pfam" id="PF00698">
    <property type="entry name" value="Acyl_transf_1"/>
    <property type="match status" value="1"/>
</dbReference>
<dbReference type="SUPFAM" id="SSF53901">
    <property type="entry name" value="Thiolase-like"/>
    <property type="match status" value="2"/>
</dbReference>
<dbReference type="InterPro" id="IPR016036">
    <property type="entry name" value="Malonyl_transacylase_ACP-bd"/>
</dbReference>
<dbReference type="PANTHER" id="PTHR43775:SF51">
    <property type="entry name" value="INACTIVE PHENOLPHTHIOCEROL SYNTHESIS POLYKETIDE SYNTHASE TYPE I PKS1-RELATED"/>
    <property type="match status" value="1"/>
</dbReference>
<feature type="region of interest" description="C-terminal hotdog fold" evidence="5">
    <location>
        <begin position="870"/>
        <end position="1007"/>
    </location>
</feature>
<evidence type="ECO:0000313" key="8">
    <source>
        <dbReference type="EMBL" id="MBL1102850.1"/>
    </source>
</evidence>
<feature type="active site" description="Proton acceptor; for dehydratase activity" evidence="5">
    <location>
        <position position="763"/>
    </location>
</feature>
<feature type="domain" description="PKS/mFAS DH" evidence="7">
    <location>
        <begin position="731"/>
        <end position="1007"/>
    </location>
</feature>
<name>A0ABS1NSM9_9ACTN</name>
<keyword evidence="2" id="KW-0808">Transferase</keyword>
<dbReference type="PROSITE" id="PS52019">
    <property type="entry name" value="PKS_MFAS_DH"/>
    <property type="match status" value="1"/>
</dbReference>
<dbReference type="InterPro" id="IPR049551">
    <property type="entry name" value="PKS_DH_C"/>
</dbReference>
<dbReference type="Gene3D" id="3.40.47.10">
    <property type="match status" value="1"/>
</dbReference>
<dbReference type="Pfam" id="PF16197">
    <property type="entry name" value="KAsynt_C_assoc"/>
    <property type="match status" value="1"/>
</dbReference>
<feature type="active site" description="Proton donor; for dehydratase activity" evidence="5">
    <location>
        <position position="931"/>
    </location>
</feature>
<dbReference type="SMART" id="SM00825">
    <property type="entry name" value="PKS_KS"/>
    <property type="match status" value="1"/>
</dbReference>
<dbReference type="Pfam" id="PF02801">
    <property type="entry name" value="Ketoacyl-synt_C"/>
    <property type="match status" value="1"/>
</dbReference>
<dbReference type="InterPro" id="IPR014031">
    <property type="entry name" value="Ketoacyl_synth_C"/>
</dbReference>
<evidence type="ECO:0000256" key="1">
    <source>
        <dbReference type="ARBA" id="ARBA00004792"/>
    </source>
</evidence>
<keyword evidence="4" id="KW-0012">Acyltransferase</keyword>
<dbReference type="Gene3D" id="3.30.70.3290">
    <property type="match status" value="1"/>
</dbReference>
<dbReference type="InterPro" id="IPR020841">
    <property type="entry name" value="PKS_Beta-ketoAc_synthase_dom"/>
</dbReference>
<organism evidence="8 9">
    <name type="scientific">Streptomyces coffeae</name>
    <dbReference type="NCBI Taxonomy" id="621382"/>
    <lineage>
        <taxon>Bacteria</taxon>
        <taxon>Bacillati</taxon>
        <taxon>Actinomycetota</taxon>
        <taxon>Actinomycetes</taxon>
        <taxon>Kitasatosporales</taxon>
        <taxon>Streptomycetaceae</taxon>
        <taxon>Streptomyces</taxon>
    </lineage>
</organism>
<dbReference type="Proteomes" id="UP000634229">
    <property type="component" value="Unassembled WGS sequence"/>
</dbReference>
<dbReference type="InterPro" id="IPR049900">
    <property type="entry name" value="PKS_mFAS_DH"/>
</dbReference>
<dbReference type="SMART" id="SM00826">
    <property type="entry name" value="PKS_DH"/>
    <property type="match status" value="1"/>
</dbReference>
<dbReference type="InterPro" id="IPR014043">
    <property type="entry name" value="Acyl_transferase_dom"/>
</dbReference>
<gene>
    <name evidence="8" type="ORF">JK363_41060</name>
</gene>
<evidence type="ECO:0000256" key="2">
    <source>
        <dbReference type="ARBA" id="ARBA00022679"/>
    </source>
</evidence>
<reference evidence="8 9" key="1">
    <citation type="submission" date="2021-01" db="EMBL/GenBank/DDBJ databases">
        <title>WGS of actinomycetes isolated from Thailand.</title>
        <authorList>
            <person name="Thawai C."/>
        </authorList>
    </citation>
    <scope>NUCLEOTIDE SEQUENCE [LARGE SCALE GENOMIC DNA]</scope>
    <source>
        <strain evidence="8 9">CA1R205</strain>
    </source>
</reference>
<dbReference type="InterPro" id="IPR032821">
    <property type="entry name" value="PKS_assoc"/>
</dbReference>
<dbReference type="InterPro" id="IPR001227">
    <property type="entry name" value="Ac_transferase_dom_sf"/>
</dbReference>
<dbReference type="EMBL" id="JAERRF010000095">
    <property type="protein sequence ID" value="MBL1102850.1"/>
    <property type="molecule type" value="Genomic_DNA"/>
</dbReference>
<dbReference type="InterPro" id="IPR049552">
    <property type="entry name" value="PKS_DH_N"/>
</dbReference>
<feature type="non-terminal residue" evidence="8">
    <location>
        <position position="1089"/>
    </location>
</feature>
<feature type="domain" description="Ketosynthase family 3 (KS3)" evidence="6">
    <location>
        <begin position="1"/>
        <end position="248"/>
    </location>
</feature>
<dbReference type="Gene3D" id="3.40.366.10">
    <property type="entry name" value="Malonyl-Coenzyme A Acyl Carrier Protein, domain 2"/>
    <property type="match status" value="1"/>
</dbReference>
<accession>A0ABS1NSM9</accession>
<evidence type="ECO:0000259" key="6">
    <source>
        <dbReference type="PROSITE" id="PS52004"/>
    </source>
</evidence>
<keyword evidence="3" id="KW-0511">Multifunctional enzyme</keyword>
<dbReference type="Pfam" id="PF00109">
    <property type="entry name" value="ketoacyl-synt"/>
    <property type="match status" value="1"/>
</dbReference>
<dbReference type="SUPFAM" id="SSF55048">
    <property type="entry name" value="Probable ACP-binding domain of malonyl-CoA ACP transacylase"/>
    <property type="match status" value="1"/>
</dbReference>
<comment type="pathway">
    <text evidence="1">Antibiotic biosynthesis.</text>
</comment>
<dbReference type="InterPro" id="IPR016035">
    <property type="entry name" value="Acyl_Trfase/lysoPLipase"/>
</dbReference>
<dbReference type="InterPro" id="IPR020807">
    <property type="entry name" value="PKS_DH"/>
</dbReference>
<keyword evidence="9" id="KW-1185">Reference proteome</keyword>
<proteinExistence type="predicted"/>
<dbReference type="PROSITE" id="PS52004">
    <property type="entry name" value="KS3_2"/>
    <property type="match status" value="1"/>
</dbReference>
<feature type="non-terminal residue" evidence="8">
    <location>
        <position position="1"/>
    </location>
</feature>
<dbReference type="Pfam" id="PF21089">
    <property type="entry name" value="PKS_DH_N"/>
    <property type="match status" value="1"/>
</dbReference>
<dbReference type="Pfam" id="PF14765">
    <property type="entry name" value="PS-DH"/>
    <property type="match status" value="1"/>
</dbReference>
<evidence type="ECO:0000256" key="4">
    <source>
        <dbReference type="ARBA" id="ARBA00023315"/>
    </source>
</evidence>
<dbReference type="PRINTS" id="PR01483">
    <property type="entry name" value="FASYNTHASE"/>
</dbReference>
<dbReference type="SMART" id="SM00827">
    <property type="entry name" value="PKS_AT"/>
    <property type="match status" value="1"/>
</dbReference>
<protein>
    <submittedName>
        <fullName evidence="8">Polyketide synthase dehydratase domain-containing protein</fullName>
    </submittedName>
</protein>
<dbReference type="InterPro" id="IPR016039">
    <property type="entry name" value="Thiolase-like"/>
</dbReference>
<dbReference type="InterPro" id="IPR003965">
    <property type="entry name" value="Fatty_acid_synthase"/>
</dbReference>
<evidence type="ECO:0000313" key="9">
    <source>
        <dbReference type="Proteomes" id="UP000634229"/>
    </source>
</evidence>
<evidence type="ECO:0000256" key="3">
    <source>
        <dbReference type="ARBA" id="ARBA00023268"/>
    </source>
</evidence>
<dbReference type="PANTHER" id="PTHR43775">
    <property type="entry name" value="FATTY ACID SYNTHASE"/>
    <property type="match status" value="1"/>
</dbReference>
<dbReference type="SUPFAM" id="SSF52151">
    <property type="entry name" value="FabD/lysophospholipase-like"/>
    <property type="match status" value="1"/>
</dbReference>
<feature type="region of interest" description="N-terminal hotdog fold" evidence="5">
    <location>
        <begin position="731"/>
        <end position="858"/>
    </location>
</feature>
<dbReference type="InterPro" id="IPR042104">
    <property type="entry name" value="PKS_dehydratase_sf"/>
</dbReference>
<evidence type="ECO:0000259" key="7">
    <source>
        <dbReference type="PROSITE" id="PS52019"/>
    </source>
</evidence>
<sequence length="1089" mass="113328">ALHLACQALRAGECDAALAGGVTVMATPATFVEFSRQRGLAADGRCKSFADAADGTGWAEGAGVLVLERLSDAQRLGHRVLAVVRGSAVNQDGASNGLTAPNGPSQQRVIRQALDSARLSAAEVDVVEAHGTGTKLGDPIEAQALLATYGQARIDESPLWLGSVKSNIGHTQAAAGVAGVIKMVMALQEQQLPRTLHVSEPSSQVDWNSGAVRLLTEPQPWPKGERPRRAGVSSFGISGTNAHVVIEESPAICAADPAADEQPPRELPVVPWVLSGRSAEAVRAQAERLAAFLDGRDCSPVDVGVSLATGRAVLEHRAVVLGEDLGALCSGVDALTTDADLPIVSGVAVAEARTGWMFTGQGSQRVGMGRELYGQFPVFARALDEVCGHLDGVLEGVVGFGVPVREVLFAGEGSAEAALLDRTGYAQTGLFAVQVALVELLRSWGMSPDVVVGHSVGEFVAAYVAGVFGVEDAARLVAGRARLMQALPEGGAMAAIEATEAEVTEILDGLPDGSRVGVAAVNGPTAVVVSGDEDAVEQVMVVARERDCRVSRLRVSHAFHSVLMEPMLAEYEEVAAGVSYRQAVLPAVSTVTGQRLGEGEWVTPEYWVRQVREPVRFHDALKTVIVEQSATRLLEVGPDPVLTSLVLTASETVDAAVSVLRKGRAEAESVMAAVAELFVRGTVVDWGSVFAGCGGQQVELPTYALQRQRYWLEGSRSTTDADGLGLGVVSHPLLSAAVSVAGEDVVLLTSRLAVKTHPWLADHVVAGSVLVPGTAFVELAMQACDRVGCDRIEDLTLQSPLILPEQGAVELQLSIDAAKDAEGARRMLKVYSRPQNAHGEESWRIHATGSLVVGRAEVDWDLRVWPPVGGELVSTDGLYEGLASAGLEYGPAFRGVRAVWRQGEDFYVDAALPESVSGEAARFGLHPALLDCVLHVLGLGAEAVESGMLPFLWSGVSLSAVGASAVRVRLSALGSGEVGLWVADDAGDPVAEVESLVLRPVSAVDLASAESPAQDGLFGINWIPAPTLEPGQSGPLAVLGESGEWCGAGVPVTGYGDLAGLVAAVDGGAVVPDMVVLPVCDAGADADVA</sequence>
<dbReference type="Gene3D" id="3.10.129.110">
    <property type="entry name" value="Polyketide synthase dehydratase"/>
    <property type="match status" value="1"/>
</dbReference>
<comment type="caution">
    <text evidence="8">The sequence shown here is derived from an EMBL/GenBank/DDBJ whole genome shotgun (WGS) entry which is preliminary data.</text>
</comment>
<dbReference type="CDD" id="cd00833">
    <property type="entry name" value="PKS"/>
    <property type="match status" value="1"/>
</dbReference>